<comment type="caution">
    <text evidence="2">The sequence shown here is derived from an EMBL/GenBank/DDBJ whole genome shotgun (WGS) entry which is preliminary data.</text>
</comment>
<keyword evidence="1" id="KW-0812">Transmembrane</keyword>
<sequence length="114" mass="12562">MAAAPITNLRLVIYVAIGYCLSRPAITLLDKWFPGRRDTASEYVLTTFEPSTNLSTHGPFCIIFCINLASWAAVRRVYHMKGEAVKSMTLGELAEDLSAGGGIWSELLPELKKD</sequence>
<feature type="transmembrane region" description="Helical" evidence="1">
    <location>
        <begin position="12"/>
        <end position="34"/>
    </location>
</feature>
<organism evidence="2 3">
    <name type="scientific">Quercus suber</name>
    <name type="common">Cork oak</name>
    <dbReference type="NCBI Taxonomy" id="58331"/>
    <lineage>
        <taxon>Eukaryota</taxon>
        <taxon>Viridiplantae</taxon>
        <taxon>Streptophyta</taxon>
        <taxon>Embryophyta</taxon>
        <taxon>Tracheophyta</taxon>
        <taxon>Spermatophyta</taxon>
        <taxon>Magnoliopsida</taxon>
        <taxon>eudicotyledons</taxon>
        <taxon>Gunneridae</taxon>
        <taxon>Pentapetalae</taxon>
        <taxon>rosids</taxon>
        <taxon>fabids</taxon>
        <taxon>Fagales</taxon>
        <taxon>Fagaceae</taxon>
        <taxon>Quercus</taxon>
    </lineage>
</organism>
<keyword evidence="1" id="KW-1133">Transmembrane helix</keyword>
<dbReference type="AlphaFoldDB" id="A0AAW0IYL0"/>
<evidence type="ECO:0000313" key="3">
    <source>
        <dbReference type="Proteomes" id="UP000237347"/>
    </source>
</evidence>
<keyword evidence="1" id="KW-0472">Membrane</keyword>
<proteinExistence type="predicted"/>
<dbReference type="EMBL" id="PKMF04000785">
    <property type="protein sequence ID" value="KAK7819422.1"/>
    <property type="molecule type" value="Genomic_DNA"/>
</dbReference>
<evidence type="ECO:0000256" key="1">
    <source>
        <dbReference type="SAM" id="Phobius"/>
    </source>
</evidence>
<feature type="transmembrane region" description="Helical" evidence="1">
    <location>
        <begin position="54"/>
        <end position="74"/>
    </location>
</feature>
<gene>
    <name evidence="2" type="ORF">CFP56_040381</name>
</gene>
<dbReference type="Proteomes" id="UP000237347">
    <property type="component" value="Unassembled WGS sequence"/>
</dbReference>
<name>A0AAW0IYL0_QUESU</name>
<keyword evidence="3" id="KW-1185">Reference proteome</keyword>
<evidence type="ECO:0000313" key="2">
    <source>
        <dbReference type="EMBL" id="KAK7819422.1"/>
    </source>
</evidence>
<accession>A0AAW0IYL0</accession>
<protein>
    <submittedName>
        <fullName evidence="2">Uncharacterized protein</fullName>
    </submittedName>
</protein>
<reference evidence="2 3" key="1">
    <citation type="journal article" date="2018" name="Sci. Data">
        <title>The draft genome sequence of cork oak.</title>
        <authorList>
            <person name="Ramos A.M."/>
            <person name="Usie A."/>
            <person name="Barbosa P."/>
            <person name="Barros P.M."/>
            <person name="Capote T."/>
            <person name="Chaves I."/>
            <person name="Simoes F."/>
            <person name="Abreu I."/>
            <person name="Carrasquinho I."/>
            <person name="Faro C."/>
            <person name="Guimaraes J.B."/>
            <person name="Mendonca D."/>
            <person name="Nobrega F."/>
            <person name="Rodrigues L."/>
            <person name="Saibo N.J.M."/>
            <person name="Varela M.C."/>
            <person name="Egas C."/>
            <person name="Matos J."/>
            <person name="Miguel C.M."/>
            <person name="Oliveira M.M."/>
            <person name="Ricardo C.P."/>
            <person name="Goncalves S."/>
        </authorList>
    </citation>
    <scope>NUCLEOTIDE SEQUENCE [LARGE SCALE GENOMIC DNA]</scope>
    <source>
        <strain evidence="3">cv. HL8</strain>
    </source>
</reference>